<name>A0A6J5ZYW5_9ZZZZ</name>
<protein>
    <submittedName>
        <fullName evidence="1">Unannotated protein</fullName>
    </submittedName>
</protein>
<organism evidence="1">
    <name type="scientific">freshwater metagenome</name>
    <dbReference type="NCBI Taxonomy" id="449393"/>
    <lineage>
        <taxon>unclassified sequences</taxon>
        <taxon>metagenomes</taxon>
        <taxon>ecological metagenomes</taxon>
    </lineage>
</organism>
<evidence type="ECO:0000313" key="1">
    <source>
        <dbReference type="EMBL" id="CAB4346582.1"/>
    </source>
</evidence>
<sequence length="287" mass="31319">MVGGREHLVGLQRAAESLSRAAPHDRHHLIQRANRAWYEDIETRLLQSRENLIRDVLRQCLLDGARFGKATAELGLNSDRHHAGDLDAGAAQLGANCLTHADDIVLRPAVGGTVGVTGLAGCRGDVDDVAVTARDHRRDCQAAAVIDAVDVDVDHPLRRRHVLVEVRAKLHDSGVVDDHVDRAHLLLNGRDKSGERVKVGDVKLQADRAGADLLGGLCGERAVEVADRDLHPGARQRLRRALADSARSTGDRNDLSYEIAFLLSHLLLLRTQLGSTPKLPEARSRRH</sequence>
<gene>
    <name evidence="1" type="ORF">UFOPK3522_01414</name>
</gene>
<proteinExistence type="predicted"/>
<dbReference type="EMBL" id="CAESAO010000155">
    <property type="protein sequence ID" value="CAB4346582.1"/>
    <property type="molecule type" value="Genomic_DNA"/>
</dbReference>
<reference evidence="1" key="1">
    <citation type="submission" date="2020-05" db="EMBL/GenBank/DDBJ databases">
        <authorList>
            <person name="Chiriac C."/>
            <person name="Salcher M."/>
            <person name="Ghai R."/>
            <person name="Kavagutti S V."/>
        </authorList>
    </citation>
    <scope>NUCLEOTIDE SEQUENCE</scope>
</reference>
<dbReference type="AlphaFoldDB" id="A0A6J5ZYW5"/>
<accession>A0A6J5ZYW5</accession>